<accession>E2ZID6</accession>
<evidence type="ECO:0000313" key="1">
    <source>
        <dbReference type="EMBL" id="EFQ07042.1"/>
    </source>
</evidence>
<dbReference type="BioCyc" id="FCF748224-HMP:GTSS-112-MONOMER"/>
<name>E2ZID6_9FIRM</name>
<sequence>MSFFDIFVQVRCTKFTLFSFSAGQLSGDKWLFSVSGAASSSLLHFFISL</sequence>
<organism evidence="1 2">
    <name type="scientific">Faecalibacterium cf. prausnitzii KLE1255</name>
    <dbReference type="NCBI Taxonomy" id="748224"/>
    <lineage>
        <taxon>Bacteria</taxon>
        <taxon>Bacillati</taxon>
        <taxon>Bacillota</taxon>
        <taxon>Clostridia</taxon>
        <taxon>Eubacteriales</taxon>
        <taxon>Oscillospiraceae</taxon>
        <taxon>Faecalibacterium</taxon>
    </lineage>
</organism>
<dbReference type="AlphaFoldDB" id="E2ZID6"/>
<comment type="caution">
    <text evidence="1">The sequence shown here is derived from an EMBL/GenBank/DDBJ whole genome shotgun (WGS) entry which is preliminary data.</text>
</comment>
<evidence type="ECO:0000313" key="2">
    <source>
        <dbReference type="Proteomes" id="UP000006028"/>
    </source>
</evidence>
<proteinExistence type="predicted"/>
<dbReference type="Proteomes" id="UP000006028">
    <property type="component" value="Unassembled WGS sequence"/>
</dbReference>
<dbReference type="EMBL" id="AECU01000118">
    <property type="protein sequence ID" value="EFQ07042.1"/>
    <property type="molecule type" value="Genomic_DNA"/>
</dbReference>
<reference evidence="1 2" key="1">
    <citation type="submission" date="2010-08" db="EMBL/GenBank/DDBJ databases">
        <authorList>
            <person name="Weinstock G."/>
            <person name="Sodergren E."/>
            <person name="Clifton S."/>
            <person name="Fulton L."/>
            <person name="Fulton B."/>
            <person name="Courtney L."/>
            <person name="Fronick C."/>
            <person name="Harrison M."/>
            <person name="Strong C."/>
            <person name="Farmer C."/>
            <person name="Delahaunty K."/>
            <person name="Markovic C."/>
            <person name="Hall O."/>
            <person name="Minx P."/>
            <person name="Tomlinson C."/>
            <person name="Mitreva M."/>
            <person name="Hou S."/>
            <person name="Chen J."/>
            <person name="Wollam A."/>
            <person name="Pepin K.H."/>
            <person name="Johnson M."/>
            <person name="Bhonagiri V."/>
            <person name="Zhang X."/>
            <person name="Suruliraj S."/>
            <person name="Warren W."/>
            <person name="Chinwalla A."/>
            <person name="Mardis E.R."/>
            <person name="Wilson R.K."/>
        </authorList>
    </citation>
    <scope>NUCLEOTIDE SEQUENCE [LARGE SCALE GENOMIC DNA]</scope>
    <source>
        <strain evidence="1 2">KLE1255</strain>
    </source>
</reference>
<gene>
    <name evidence="1" type="ORF">HMPREF9436_01430</name>
</gene>
<protein>
    <submittedName>
        <fullName evidence="1">Uncharacterized protein</fullName>
    </submittedName>
</protein>
<dbReference type="HOGENOM" id="CLU_3135851_0_0_9"/>